<dbReference type="WBParaSite" id="nRc.2.0.1.t04613-RA">
    <property type="protein sequence ID" value="nRc.2.0.1.t04613-RA"/>
    <property type="gene ID" value="nRc.2.0.1.g04613"/>
</dbReference>
<dbReference type="InterPro" id="IPR003020">
    <property type="entry name" value="HCO3_transpt_euk"/>
</dbReference>
<organism evidence="3 4">
    <name type="scientific">Romanomermis culicivorax</name>
    <name type="common">Nematode worm</name>
    <dbReference type="NCBI Taxonomy" id="13658"/>
    <lineage>
        <taxon>Eukaryota</taxon>
        <taxon>Metazoa</taxon>
        <taxon>Ecdysozoa</taxon>
        <taxon>Nematoda</taxon>
        <taxon>Enoplea</taxon>
        <taxon>Dorylaimia</taxon>
        <taxon>Mermithida</taxon>
        <taxon>Mermithoidea</taxon>
        <taxon>Mermithidae</taxon>
        <taxon>Romanomermis</taxon>
    </lineage>
</organism>
<dbReference type="SUPFAM" id="SSF55804">
    <property type="entry name" value="Phoshotransferase/anion transport protein"/>
    <property type="match status" value="1"/>
</dbReference>
<dbReference type="GO" id="GO:0051453">
    <property type="term" value="P:regulation of intracellular pH"/>
    <property type="evidence" value="ECO:0007669"/>
    <property type="project" value="TreeGrafter"/>
</dbReference>
<feature type="domain" description="Band 3 cytoplasmic" evidence="2">
    <location>
        <begin position="14"/>
        <end position="219"/>
    </location>
</feature>
<dbReference type="InterPro" id="IPR013769">
    <property type="entry name" value="Band3_cytoplasmic_dom"/>
</dbReference>
<sequence length="234" mass="26249">MDDHVTIISLLPLNKIIKNWEEGKLINSDANETVRALLLSNKEHVNSKRHLRLKLHSFSPSSRRVSIDNNSPPTPPNGDLEANGNYEDDKMEESLLCRRVNSYTCFAYPKIQEKTVINVELSKKLPENAEVACVLLGQTECVTSSVSAFVNRKLRFLFVLLAPEEVEDELEMIGRTMGVALTDDIFVHCAYGAENATELCYAVDEIICSALILPPGKWSLENRLEPSDSQKMIT</sequence>
<feature type="compositionally biased region" description="Polar residues" evidence="1">
    <location>
        <begin position="62"/>
        <end position="71"/>
    </location>
</feature>
<feature type="region of interest" description="Disordered" evidence="1">
    <location>
        <begin position="62"/>
        <end position="85"/>
    </location>
</feature>
<dbReference type="GO" id="GO:0008509">
    <property type="term" value="F:monoatomic anion transmembrane transporter activity"/>
    <property type="evidence" value="ECO:0007669"/>
    <property type="project" value="InterPro"/>
</dbReference>
<dbReference type="Pfam" id="PF07565">
    <property type="entry name" value="Band_3_cyto"/>
    <property type="match status" value="1"/>
</dbReference>
<dbReference type="GO" id="GO:0005886">
    <property type="term" value="C:plasma membrane"/>
    <property type="evidence" value="ECO:0007669"/>
    <property type="project" value="TreeGrafter"/>
</dbReference>
<dbReference type="InterPro" id="IPR016152">
    <property type="entry name" value="PTrfase/Anion_transptr"/>
</dbReference>
<evidence type="ECO:0000256" key="1">
    <source>
        <dbReference type="SAM" id="MobiDB-lite"/>
    </source>
</evidence>
<accession>A0A915HRR4</accession>
<dbReference type="Gene3D" id="3.40.930.10">
    <property type="entry name" value="Mannitol-specific EII, Chain A"/>
    <property type="match status" value="1"/>
</dbReference>
<dbReference type="PANTHER" id="PTHR11453">
    <property type="entry name" value="ANION EXCHANGE PROTEIN"/>
    <property type="match status" value="1"/>
</dbReference>
<name>A0A915HRR4_ROMCU</name>
<dbReference type="Proteomes" id="UP000887565">
    <property type="component" value="Unplaced"/>
</dbReference>
<dbReference type="GO" id="GO:0015701">
    <property type="term" value="P:bicarbonate transport"/>
    <property type="evidence" value="ECO:0007669"/>
    <property type="project" value="TreeGrafter"/>
</dbReference>
<protein>
    <submittedName>
        <fullName evidence="4">Band 3 cytoplasmic domain-containing protein</fullName>
    </submittedName>
</protein>
<dbReference type="GO" id="GO:0005452">
    <property type="term" value="F:solute:inorganic anion antiporter activity"/>
    <property type="evidence" value="ECO:0007669"/>
    <property type="project" value="InterPro"/>
</dbReference>
<dbReference type="AlphaFoldDB" id="A0A915HRR4"/>
<dbReference type="PANTHER" id="PTHR11453:SF47">
    <property type="entry name" value="ANION EXCHANGE PROTEIN"/>
    <property type="match status" value="1"/>
</dbReference>
<proteinExistence type="predicted"/>
<reference evidence="4" key="1">
    <citation type="submission" date="2022-11" db="UniProtKB">
        <authorList>
            <consortium name="WormBaseParasite"/>
        </authorList>
    </citation>
    <scope>IDENTIFICATION</scope>
</reference>
<keyword evidence="3" id="KW-1185">Reference proteome</keyword>
<evidence type="ECO:0000313" key="4">
    <source>
        <dbReference type="WBParaSite" id="nRc.2.0.1.t04613-RA"/>
    </source>
</evidence>
<evidence type="ECO:0000313" key="3">
    <source>
        <dbReference type="Proteomes" id="UP000887565"/>
    </source>
</evidence>
<evidence type="ECO:0000259" key="2">
    <source>
        <dbReference type="Pfam" id="PF07565"/>
    </source>
</evidence>